<reference evidence="2 3" key="1">
    <citation type="submission" date="2023-03" db="EMBL/GenBank/DDBJ databases">
        <title>Genome insight into feeding habits of ladybird beetles.</title>
        <authorList>
            <person name="Li H.-S."/>
            <person name="Huang Y.-H."/>
            <person name="Pang H."/>
        </authorList>
    </citation>
    <scope>NUCLEOTIDE SEQUENCE [LARGE SCALE GENOMIC DNA]</scope>
    <source>
        <strain evidence="2">SYSU_2023b</strain>
        <tissue evidence="2">Whole body</tissue>
    </source>
</reference>
<keyword evidence="3" id="KW-1185">Reference proteome</keyword>
<dbReference type="AlphaFoldDB" id="A0AAW1TTW1"/>
<feature type="compositionally biased region" description="Low complexity" evidence="1">
    <location>
        <begin position="152"/>
        <end position="169"/>
    </location>
</feature>
<proteinExistence type="predicted"/>
<sequence>MRDLDPKKDSDPLKSGRNFDEDLQFRYLSPGAFTVLPPDEMPPPDPPQAPIPYRLTPTTRRNRNQAFSIIAEPTSRDASRSPSPTGRISPFRGRGFNPSGSRHTSPAPSPPPGLAGGTKPPRTPTKKSKIPQMNRRNSSGLFGEKVTHAEQSSDSSSSKSGLNSKLSKSMTNINPNVLSNKPPPSPQKGSAKNPAFRQLSPIIGSSPEPSQSQSSPSRIPTRSRSQPQSRVPSPSRPPVKTKPKLPTRTTRSTSRVQSRNPSREPSPSGKSSVPSKLTAKYQNVQSKVNSFSKPKVPPKPPLTSDSELSDIPANKTPKYRKPNNNRVTPTVKQYEHNSAVKSKFINTSSNRDTPSNNKNSSKRNITNIVNEETILSNTETIMKNVEK</sequence>
<feature type="compositionally biased region" description="Polar residues" evidence="1">
    <location>
        <begin position="56"/>
        <end position="67"/>
    </location>
</feature>
<dbReference type="Proteomes" id="UP001431783">
    <property type="component" value="Unassembled WGS sequence"/>
</dbReference>
<feature type="compositionally biased region" description="Low complexity" evidence="1">
    <location>
        <begin position="246"/>
        <end position="276"/>
    </location>
</feature>
<feature type="compositionally biased region" description="Basic and acidic residues" evidence="1">
    <location>
        <begin position="1"/>
        <end position="24"/>
    </location>
</feature>
<accession>A0AAW1TTW1</accession>
<organism evidence="2 3">
    <name type="scientific">Henosepilachna vigintioctopunctata</name>
    <dbReference type="NCBI Taxonomy" id="420089"/>
    <lineage>
        <taxon>Eukaryota</taxon>
        <taxon>Metazoa</taxon>
        <taxon>Ecdysozoa</taxon>
        <taxon>Arthropoda</taxon>
        <taxon>Hexapoda</taxon>
        <taxon>Insecta</taxon>
        <taxon>Pterygota</taxon>
        <taxon>Neoptera</taxon>
        <taxon>Endopterygota</taxon>
        <taxon>Coleoptera</taxon>
        <taxon>Polyphaga</taxon>
        <taxon>Cucujiformia</taxon>
        <taxon>Coccinelloidea</taxon>
        <taxon>Coccinellidae</taxon>
        <taxon>Epilachninae</taxon>
        <taxon>Epilachnini</taxon>
        <taxon>Henosepilachna</taxon>
    </lineage>
</organism>
<evidence type="ECO:0000313" key="2">
    <source>
        <dbReference type="EMBL" id="KAK9871581.1"/>
    </source>
</evidence>
<protein>
    <submittedName>
        <fullName evidence="2">Uncharacterized protein</fullName>
    </submittedName>
</protein>
<feature type="region of interest" description="Disordered" evidence="1">
    <location>
        <begin position="1"/>
        <end position="365"/>
    </location>
</feature>
<name>A0AAW1TTW1_9CUCU</name>
<gene>
    <name evidence="2" type="ORF">WA026_012962</name>
</gene>
<comment type="caution">
    <text evidence="2">The sequence shown here is derived from an EMBL/GenBank/DDBJ whole genome shotgun (WGS) entry which is preliminary data.</text>
</comment>
<feature type="compositionally biased region" description="Low complexity" evidence="1">
    <location>
        <begin position="200"/>
        <end position="233"/>
    </location>
</feature>
<dbReference type="EMBL" id="JARQZJ010000006">
    <property type="protein sequence ID" value="KAK9871581.1"/>
    <property type="molecule type" value="Genomic_DNA"/>
</dbReference>
<feature type="compositionally biased region" description="Polar residues" evidence="1">
    <location>
        <begin position="170"/>
        <end position="179"/>
    </location>
</feature>
<feature type="compositionally biased region" description="Pro residues" evidence="1">
    <location>
        <begin position="39"/>
        <end position="50"/>
    </location>
</feature>
<evidence type="ECO:0000256" key="1">
    <source>
        <dbReference type="SAM" id="MobiDB-lite"/>
    </source>
</evidence>
<evidence type="ECO:0000313" key="3">
    <source>
        <dbReference type="Proteomes" id="UP001431783"/>
    </source>
</evidence>
<feature type="compositionally biased region" description="Polar residues" evidence="1">
    <location>
        <begin position="280"/>
        <end position="292"/>
    </location>
</feature>
<feature type="compositionally biased region" description="Polar residues" evidence="1">
    <location>
        <begin position="344"/>
        <end position="365"/>
    </location>
</feature>